<evidence type="ECO:0000313" key="14">
    <source>
        <dbReference type="RefSeq" id="XP_005105100.1"/>
    </source>
</evidence>
<dbReference type="InterPro" id="IPR002477">
    <property type="entry name" value="Peptidoglycan-bd-like"/>
</dbReference>
<dbReference type="SUPFAM" id="SSF47090">
    <property type="entry name" value="PGBD-like"/>
    <property type="match status" value="1"/>
</dbReference>
<evidence type="ECO:0000256" key="2">
    <source>
        <dbReference type="ARBA" id="ARBA00010370"/>
    </source>
</evidence>
<evidence type="ECO:0000256" key="10">
    <source>
        <dbReference type="PROSITE-ProRule" id="PRU01011"/>
    </source>
</evidence>
<keyword evidence="9" id="KW-0865">Zymogen</keyword>
<comment type="similarity">
    <text evidence="2">Belongs to the peptidase M10A family.</text>
</comment>
<sequence>MKKACDVIFCAMVFLVMVERTDAVSVDEGNPLSTILGLSDVTKDLFAKQKSGETFDVLEFLTQFGYLPKTETEHIGHLQSADVVARAIGKFQKFNGLEVTGDLDRSTLTMMKKPRCGIPDIVEEDRGRFLDRLQPMAYTEYGTQSSYELCIHVSVVMWRAFQRALDLWFKEIPLKLRYSAHKPDIEIKFARGEHGDGWQNRFKGRGPDGFMYAFRGDKVYRIGAEGLEFRFPRLIRDIFQGAPRRHIRAATYVKEEGKLYMFKDFRVWRFSNFRLDSGYPRVWTNDHSHLPSAALTLNLNGNSQVFLFGHDHFWEWDVVREKMVPNYPLSLAKYFPHAPLLPDAAFLTSHGNFIFFKYSGYKRLEHRRENSPTLSLGPDLFGDVCKGSATLGAGEQRPLFVDLMTSRGSQQLRLSPLVWALVNRSY</sequence>
<keyword evidence="8 14" id="KW-0482">Metalloprotease</keyword>
<keyword evidence="3" id="KW-0645">Protease</keyword>
<dbReference type="InterPro" id="IPR036366">
    <property type="entry name" value="PGBDSf"/>
</dbReference>
<dbReference type="PROSITE" id="PS00546">
    <property type="entry name" value="CYSTEINE_SWITCH"/>
    <property type="match status" value="1"/>
</dbReference>
<dbReference type="Proteomes" id="UP000694888">
    <property type="component" value="Unplaced"/>
</dbReference>
<keyword evidence="4" id="KW-0479">Metal-binding</keyword>
<keyword evidence="6" id="KW-0378">Hydrolase</keyword>
<accession>A0ABM0JZC7</accession>
<dbReference type="InterPro" id="IPR021190">
    <property type="entry name" value="Pept_M10A"/>
</dbReference>
<dbReference type="PRINTS" id="PR00138">
    <property type="entry name" value="MATRIXIN"/>
</dbReference>
<dbReference type="GO" id="GO:0008237">
    <property type="term" value="F:metallopeptidase activity"/>
    <property type="evidence" value="ECO:0007669"/>
    <property type="project" value="UniProtKB-KW"/>
</dbReference>
<proteinExistence type="inferred from homology"/>
<feature type="domain" description="Peptidoglycan binding-like" evidence="12">
    <location>
        <begin position="60"/>
        <end position="111"/>
    </location>
</feature>
<evidence type="ECO:0000256" key="5">
    <source>
        <dbReference type="ARBA" id="ARBA00022729"/>
    </source>
</evidence>
<comment type="cofactor">
    <cofactor evidence="1">
        <name>Zn(2+)</name>
        <dbReference type="ChEBI" id="CHEBI:29105"/>
    </cofactor>
</comment>
<evidence type="ECO:0000256" key="11">
    <source>
        <dbReference type="SAM" id="SignalP"/>
    </source>
</evidence>
<evidence type="ECO:0000256" key="4">
    <source>
        <dbReference type="ARBA" id="ARBA00022723"/>
    </source>
</evidence>
<dbReference type="PROSITE" id="PS51642">
    <property type="entry name" value="HEMOPEXIN_2"/>
    <property type="match status" value="1"/>
</dbReference>
<evidence type="ECO:0000259" key="12">
    <source>
        <dbReference type="Pfam" id="PF01471"/>
    </source>
</evidence>
<dbReference type="InterPro" id="IPR036365">
    <property type="entry name" value="PGBD-like_sf"/>
</dbReference>
<feature type="chain" id="PRO_5045821278" evidence="11">
    <location>
        <begin position="24"/>
        <end position="426"/>
    </location>
</feature>
<evidence type="ECO:0000313" key="13">
    <source>
        <dbReference type="Proteomes" id="UP000694888"/>
    </source>
</evidence>
<evidence type="ECO:0000256" key="8">
    <source>
        <dbReference type="ARBA" id="ARBA00023049"/>
    </source>
</evidence>
<evidence type="ECO:0000256" key="3">
    <source>
        <dbReference type="ARBA" id="ARBA00022670"/>
    </source>
</evidence>
<dbReference type="GeneID" id="101845711"/>
<dbReference type="SUPFAM" id="SSF50923">
    <property type="entry name" value="Hemopexin-like domain"/>
    <property type="match status" value="1"/>
</dbReference>
<dbReference type="Pfam" id="PF00045">
    <property type="entry name" value="Hemopexin"/>
    <property type="match status" value="1"/>
</dbReference>
<feature type="signal peptide" evidence="11">
    <location>
        <begin position="1"/>
        <end position="23"/>
    </location>
</feature>
<dbReference type="PANTHER" id="PTHR10201">
    <property type="entry name" value="MATRIX METALLOPROTEINASE"/>
    <property type="match status" value="1"/>
</dbReference>
<reference evidence="14" key="1">
    <citation type="submission" date="2025-08" db="UniProtKB">
        <authorList>
            <consortium name="RefSeq"/>
        </authorList>
    </citation>
    <scope>IDENTIFICATION</scope>
</reference>
<dbReference type="InterPro" id="IPR018487">
    <property type="entry name" value="Hemopexin-like_repeat"/>
</dbReference>
<gene>
    <name evidence="14" type="primary">LOC101845711</name>
</gene>
<dbReference type="Gene3D" id="1.10.101.10">
    <property type="entry name" value="PGBD-like superfamily/PGBD"/>
    <property type="match status" value="1"/>
</dbReference>
<dbReference type="Pfam" id="PF01471">
    <property type="entry name" value="PG_binding_1"/>
    <property type="match status" value="1"/>
</dbReference>
<dbReference type="PANTHER" id="PTHR10201:SF291">
    <property type="entry name" value="MATRIX METALLOPROTEINASE 1, ISOFORM C-RELATED"/>
    <property type="match status" value="1"/>
</dbReference>
<keyword evidence="7" id="KW-0862">Zinc</keyword>
<dbReference type="Gene3D" id="2.110.10.10">
    <property type="entry name" value="Hemopexin-like domain"/>
    <property type="match status" value="1"/>
</dbReference>
<dbReference type="SMART" id="SM00120">
    <property type="entry name" value="HX"/>
    <property type="match status" value="3"/>
</dbReference>
<evidence type="ECO:0000256" key="1">
    <source>
        <dbReference type="ARBA" id="ARBA00001947"/>
    </source>
</evidence>
<protein>
    <submittedName>
        <fullName evidence="14">Matrix metalloproteinase-14</fullName>
    </submittedName>
</protein>
<feature type="repeat" description="Hemopexin" evidence="10">
    <location>
        <begin position="244"/>
        <end position="290"/>
    </location>
</feature>
<dbReference type="InterPro" id="IPR036375">
    <property type="entry name" value="Hemopexin-like_dom_sf"/>
</dbReference>
<dbReference type="InterPro" id="IPR021158">
    <property type="entry name" value="Pept_M10A_Zn_BS"/>
</dbReference>
<evidence type="ECO:0000256" key="7">
    <source>
        <dbReference type="ARBA" id="ARBA00022833"/>
    </source>
</evidence>
<name>A0ABM0JZC7_APLCA</name>
<evidence type="ECO:0000256" key="9">
    <source>
        <dbReference type="ARBA" id="ARBA00023145"/>
    </source>
</evidence>
<evidence type="ECO:0000256" key="6">
    <source>
        <dbReference type="ARBA" id="ARBA00022801"/>
    </source>
</evidence>
<keyword evidence="5 11" id="KW-0732">Signal</keyword>
<organism evidence="13 14">
    <name type="scientific">Aplysia californica</name>
    <name type="common">California sea hare</name>
    <dbReference type="NCBI Taxonomy" id="6500"/>
    <lineage>
        <taxon>Eukaryota</taxon>
        <taxon>Metazoa</taxon>
        <taxon>Spiralia</taxon>
        <taxon>Lophotrochozoa</taxon>
        <taxon>Mollusca</taxon>
        <taxon>Gastropoda</taxon>
        <taxon>Heterobranchia</taxon>
        <taxon>Euthyneura</taxon>
        <taxon>Tectipleura</taxon>
        <taxon>Aplysiida</taxon>
        <taxon>Aplysioidea</taxon>
        <taxon>Aplysiidae</taxon>
        <taxon>Aplysia</taxon>
    </lineage>
</organism>
<keyword evidence="13" id="KW-1185">Reference proteome</keyword>
<dbReference type="RefSeq" id="XP_005105100.1">
    <property type="nucleotide sequence ID" value="XM_005105043.1"/>
</dbReference>